<dbReference type="PANTHER" id="PTHR47934">
    <property type="entry name" value="PENTATRICOPEPTIDE REPEAT-CONTAINING PROTEIN PET309, MITOCHONDRIAL"/>
    <property type="match status" value="1"/>
</dbReference>
<evidence type="ECO:0000256" key="1">
    <source>
        <dbReference type="ARBA" id="ARBA00007626"/>
    </source>
</evidence>
<gene>
    <name evidence="4" type="ORF">QN277_002501</name>
</gene>
<evidence type="ECO:0000313" key="5">
    <source>
        <dbReference type="Proteomes" id="UP001293593"/>
    </source>
</evidence>
<organism evidence="4 5">
    <name type="scientific">Acacia crassicarpa</name>
    <name type="common">northern wattle</name>
    <dbReference type="NCBI Taxonomy" id="499986"/>
    <lineage>
        <taxon>Eukaryota</taxon>
        <taxon>Viridiplantae</taxon>
        <taxon>Streptophyta</taxon>
        <taxon>Embryophyta</taxon>
        <taxon>Tracheophyta</taxon>
        <taxon>Spermatophyta</taxon>
        <taxon>Magnoliopsida</taxon>
        <taxon>eudicotyledons</taxon>
        <taxon>Gunneridae</taxon>
        <taxon>Pentapetalae</taxon>
        <taxon>rosids</taxon>
        <taxon>fabids</taxon>
        <taxon>Fabales</taxon>
        <taxon>Fabaceae</taxon>
        <taxon>Caesalpinioideae</taxon>
        <taxon>mimosoid clade</taxon>
        <taxon>Acacieae</taxon>
        <taxon>Acacia</taxon>
    </lineage>
</organism>
<feature type="repeat" description="PPR" evidence="3">
    <location>
        <begin position="221"/>
        <end position="255"/>
    </location>
</feature>
<dbReference type="InterPro" id="IPR051114">
    <property type="entry name" value="Mito_RNA_Proc_CCM1"/>
</dbReference>
<dbReference type="AlphaFoldDB" id="A0AAE1NB01"/>
<feature type="repeat" description="PPR" evidence="3">
    <location>
        <begin position="324"/>
        <end position="358"/>
    </location>
</feature>
<accession>A0AAE1NB01</accession>
<dbReference type="GO" id="GO:0003729">
    <property type="term" value="F:mRNA binding"/>
    <property type="evidence" value="ECO:0007669"/>
    <property type="project" value="TreeGrafter"/>
</dbReference>
<name>A0AAE1NB01_9FABA</name>
<evidence type="ECO:0000256" key="3">
    <source>
        <dbReference type="PROSITE-ProRule" id="PRU00708"/>
    </source>
</evidence>
<dbReference type="GO" id="GO:0005739">
    <property type="term" value="C:mitochondrion"/>
    <property type="evidence" value="ECO:0007669"/>
    <property type="project" value="TreeGrafter"/>
</dbReference>
<evidence type="ECO:0000256" key="2">
    <source>
        <dbReference type="ARBA" id="ARBA00022737"/>
    </source>
</evidence>
<dbReference type="Gene3D" id="1.25.40.10">
    <property type="entry name" value="Tetratricopeptide repeat domain"/>
    <property type="match status" value="4"/>
</dbReference>
<comment type="caution">
    <text evidence="4">The sequence shown here is derived from an EMBL/GenBank/DDBJ whole genome shotgun (WGS) entry which is preliminary data.</text>
</comment>
<dbReference type="GO" id="GO:0007005">
    <property type="term" value="P:mitochondrion organization"/>
    <property type="evidence" value="ECO:0007669"/>
    <property type="project" value="TreeGrafter"/>
</dbReference>
<dbReference type="PROSITE" id="PS51375">
    <property type="entry name" value="PPR"/>
    <property type="match status" value="7"/>
</dbReference>
<proteinExistence type="inferred from homology"/>
<evidence type="ECO:0000313" key="4">
    <source>
        <dbReference type="EMBL" id="KAK4285865.1"/>
    </source>
</evidence>
<dbReference type="PANTHER" id="PTHR47934:SF6">
    <property type="entry name" value="MITOCHONDRIAL GROUP I INTRON SPLICING FACTOR CCM1-RELATED"/>
    <property type="match status" value="1"/>
</dbReference>
<keyword evidence="5" id="KW-1185">Reference proteome</keyword>
<dbReference type="Pfam" id="PF12854">
    <property type="entry name" value="PPR_1"/>
    <property type="match status" value="1"/>
</dbReference>
<dbReference type="EMBL" id="JAWXYG010000001">
    <property type="protein sequence ID" value="KAK4285865.1"/>
    <property type="molecule type" value="Genomic_DNA"/>
</dbReference>
<reference evidence="4" key="1">
    <citation type="submission" date="2023-10" db="EMBL/GenBank/DDBJ databases">
        <title>Chromosome-level genome of the transformable northern wattle, Acacia crassicarpa.</title>
        <authorList>
            <person name="Massaro I."/>
            <person name="Sinha N.R."/>
            <person name="Poethig S."/>
            <person name="Leichty A.R."/>
        </authorList>
    </citation>
    <scope>NUCLEOTIDE SEQUENCE</scope>
    <source>
        <strain evidence="4">Acra3RX</strain>
        <tissue evidence="4">Leaf</tissue>
    </source>
</reference>
<comment type="similarity">
    <text evidence="1">Belongs to the PPR family. P subfamily.</text>
</comment>
<dbReference type="Pfam" id="PF13041">
    <property type="entry name" value="PPR_2"/>
    <property type="match status" value="3"/>
</dbReference>
<dbReference type="NCBIfam" id="TIGR00756">
    <property type="entry name" value="PPR"/>
    <property type="match status" value="6"/>
</dbReference>
<dbReference type="SUPFAM" id="SSF81901">
    <property type="entry name" value="HCP-like"/>
    <property type="match status" value="1"/>
</dbReference>
<keyword evidence="2" id="KW-0677">Repeat</keyword>
<dbReference type="InterPro" id="IPR002885">
    <property type="entry name" value="PPR_rpt"/>
</dbReference>
<dbReference type="GO" id="GO:0006396">
    <property type="term" value="P:RNA processing"/>
    <property type="evidence" value="ECO:0007669"/>
    <property type="project" value="TreeGrafter"/>
</dbReference>
<feature type="repeat" description="PPR" evidence="3">
    <location>
        <begin position="359"/>
        <end position="393"/>
    </location>
</feature>
<sequence length="458" mass="52321">MATSKAISPFRLCSLLRLQKDPALALELFRSPIPNNDAKKPFRYPLLSYDLIIVKLGRAKMFAQMEQVLHQLKQETRFAVPEALLCEVISFYGRARLPTRAFQTFESIPSFRCKQTIKSVNTLLNALLYCQEYKKMREVLLSINEYGRPDACTYNILINASCVGGDMEQAWATFNELLRNGVCPNVVTFGTLINGLCLNGQLQEALKLKEDMTRDFKLKPNVFLYTRLLKGLCQIGELGWAFRIKDEMVRNKVKLDSAIYNTLIDSLFKVGRKEEALGLMGEMKKSGCKPDIVTYNVMISEYCREKNFEEAYKILDQSEKLKPNVVNYNMIIGSLCREGKSIEANELFQDMPRRGCAPDVVSYRMLFDGLCSFMHLKEATFILDEMIFKGYAPPSRSINEFVSRLCKEGNFQLLSAVMTGLGKGNFLNEDIWKMVVSLICRMEKPSESFELFDTLMVP</sequence>
<dbReference type="InterPro" id="IPR011990">
    <property type="entry name" value="TPR-like_helical_dom_sf"/>
</dbReference>
<feature type="repeat" description="PPR" evidence="3">
    <location>
        <begin position="291"/>
        <end position="321"/>
    </location>
</feature>
<dbReference type="Proteomes" id="UP001293593">
    <property type="component" value="Unassembled WGS sequence"/>
</dbReference>
<feature type="repeat" description="PPR" evidence="3">
    <location>
        <begin position="256"/>
        <end position="290"/>
    </location>
</feature>
<feature type="repeat" description="PPR" evidence="3">
    <location>
        <begin position="150"/>
        <end position="184"/>
    </location>
</feature>
<evidence type="ECO:0008006" key="6">
    <source>
        <dbReference type="Google" id="ProtNLM"/>
    </source>
</evidence>
<feature type="repeat" description="PPR" evidence="3">
    <location>
        <begin position="185"/>
        <end position="215"/>
    </location>
</feature>
<protein>
    <recommendedName>
        <fullName evidence="6">Pentatricopeptide repeat-containing protein</fullName>
    </recommendedName>
</protein>